<feature type="domain" description="ATPase dynein-related AAA" evidence="2">
    <location>
        <begin position="4"/>
        <end position="134"/>
    </location>
</feature>
<keyword evidence="4" id="KW-1185">Reference proteome</keyword>
<gene>
    <name evidence="3" type="ORF">O0235_00490</name>
</gene>
<name>A0ABY7MCG6_9CHLR</name>
<reference evidence="3 4" key="1">
    <citation type="journal article" date="2023" name="ISME J.">
        <title>Thermophilic Dehalococcoidia with unusual traits shed light on an unexpected past.</title>
        <authorList>
            <person name="Palmer M."/>
            <person name="Covington J.K."/>
            <person name="Zhou E.M."/>
            <person name="Thomas S.C."/>
            <person name="Habib N."/>
            <person name="Seymour C.O."/>
            <person name="Lai D."/>
            <person name="Johnston J."/>
            <person name="Hashimi A."/>
            <person name="Jiao J.Y."/>
            <person name="Muok A.R."/>
            <person name="Liu L."/>
            <person name="Xian W.D."/>
            <person name="Zhi X.Y."/>
            <person name="Li M.M."/>
            <person name="Silva L.P."/>
            <person name="Bowen B.P."/>
            <person name="Louie K."/>
            <person name="Briegel A."/>
            <person name="Pett-Ridge J."/>
            <person name="Weber P.K."/>
            <person name="Tocheva E.I."/>
            <person name="Woyke T."/>
            <person name="Northen T.R."/>
            <person name="Mayali X."/>
            <person name="Li W.J."/>
            <person name="Hedlund B.P."/>
        </authorList>
    </citation>
    <scope>NUCLEOTIDE SEQUENCE [LARGE SCALE GENOMIC DNA]</scope>
    <source>
        <strain evidence="3 4">YIM 72310</strain>
    </source>
</reference>
<dbReference type="PANTHER" id="PTHR35023:SF1">
    <property type="entry name" value="MG-PROTOPORPHYRIN IX CHELATASE"/>
    <property type="match status" value="1"/>
</dbReference>
<evidence type="ECO:0000259" key="2">
    <source>
        <dbReference type="Pfam" id="PF07728"/>
    </source>
</evidence>
<protein>
    <submittedName>
        <fullName evidence="3">AAA family ATPase</fullName>
    </submittedName>
</protein>
<proteinExistence type="predicted"/>
<feature type="region of interest" description="Disordered" evidence="1">
    <location>
        <begin position="187"/>
        <end position="244"/>
    </location>
</feature>
<accession>A0ABY7MCG6</accession>
<sequence>MLALGDRGTAKSTTVRALGQMLRLAGLEMPVVTLPLGASDDRVLGSLDLEAALVHGEKRFAPGLLAEAHSGFLYIDEVNLLDDYLVDLLLDVAASGVNHVERDGLSVTHAAHFVLVGSGNPEEGELRPQLEDRFGLAVHVRTIRDADTRREIVRRRLAFGDDPAGFCAAWHAQDAALAARVCAARDRLPGSNSGRRSSTGSSAWSSRRERPATGERSSSRGQPAPTLRLPAGHRSALATSGQSR</sequence>
<dbReference type="InterPro" id="IPR052989">
    <property type="entry name" value="Mg-chelatase_DI-like"/>
</dbReference>
<dbReference type="InterPro" id="IPR011704">
    <property type="entry name" value="ATPase_dyneun-rel_AAA"/>
</dbReference>
<feature type="compositionally biased region" description="Low complexity" evidence="1">
    <location>
        <begin position="190"/>
        <end position="205"/>
    </location>
</feature>
<dbReference type="Proteomes" id="UP001212803">
    <property type="component" value="Chromosome"/>
</dbReference>
<organism evidence="3 4">
    <name type="scientific">Tepidiforma flava</name>
    <dbReference type="NCBI Taxonomy" id="3004094"/>
    <lineage>
        <taxon>Bacteria</taxon>
        <taxon>Bacillati</taxon>
        <taxon>Chloroflexota</taxon>
        <taxon>Tepidiformia</taxon>
        <taxon>Tepidiformales</taxon>
        <taxon>Tepidiformaceae</taxon>
        <taxon>Tepidiforma</taxon>
    </lineage>
</organism>
<dbReference type="Gene3D" id="3.40.50.300">
    <property type="entry name" value="P-loop containing nucleotide triphosphate hydrolases"/>
    <property type="match status" value="1"/>
</dbReference>
<dbReference type="PANTHER" id="PTHR35023">
    <property type="entry name" value="CHELATASE-RELATED"/>
    <property type="match status" value="1"/>
</dbReference>
<evidence type="ECO:0000313" key="4">
    <source>
        <dbReference type="Proteomes" id="UP001212803"/>
    </source>
</evidence>
<evidence type="ECO:0000256" key="1">
    <source>
        <dbReference type="SAM" id="MobiDB-lite"/>
    </source>
</evidence>
<dbReference type="SUPFAM" id="SSF52540">
    <property type="entry name" value="P-loop containing nucleoside triphosphate hydrolases"/>
    <property type="match status" value="1"/>
</dbReference>
<dbReference type="EMBL" id="CP115149">
    <property type="protein sequence ID" value="WBL37579.1"/>
    <property type="molecule type" value="Genomic_DNA"/>
</dbReference>
<dbReference type="InterPro" id="IPR027417">
    <property type="entry name" value="P-loop_NTPase"/>
</dbReference>
<dbReference type="Pfam" id="PF07728">
    <property type="entry name" value="AAA_5"/>
    <property type="match status" value="1"/>
</dbReference>
<evidence type="ECO:0000313" key="3">
    <source>
        <dbReference type="EMBL" id="WBL37579.1"/>
    </source>
</evidence>